<reference evidence="2 3" key="1">
    <citation type="journal article" date="2019" name="Sci. Rep.">
        <title>Orb-weaving spider Araneus ventricosus genome elucidates the spidroin gene catalogue.</title>
        <authorList>
            <person name="Kono N."/>
            <person name="Nakamura H."/>
            <person name="Ohtoshi R."/>
            <person name="Moran D.A.P."/>
            <person name="Shinohara A."/>
            <person name="Yoshida Y."/>
            <person name="Fujiwara M."/>
            <person name="Mori M."/>
            <person name="Tomita M."/>
            <person name="Arakawa K."/>
        </authorList>
    </citation>
    <scope>NUCLEOTIDE SEQUENCE [LARGE SCALE GENOMIC DNA]</scope>
</reference>
<evidence type="ECO:0000313" key="3">
    <source>
        <dbReference type="Proteomes" id="UP000499080"/>
    </source>
</evidence>
<keyword evidence="3" id="KW-1185">Reference proteome</keyword>
<name>A0A4Y2K680_ARAVE</name>
<protein>
    <submittedName>
        <fullName evidence="2">Uncharacterized protein</fullName>
    </submittedName>
</protein>
<sequence length="93" mass="10715">MVLSSKALAQITTQNTLGQPREQENDREQVRDESSEAVITTYLTNDINRKCRMIHNEPTPIGAHNHSKLYRIDPRSLTSRIMLGWTQILRDNP</sequence>
<comment type="caution">
    <text evidence="2">The sequence shown here is derived from an EMBL/GenBank/DDBJ whole genome shotgun (WGS) entry which is preliminary data.</text>
</comment>
<organism evidence="2 3">
    <name type="scientific">Araneus ventricosus</name>
    <name type="common">Orbweaver spider</name>
    <name type="synonym">Epeira ventricosa</name>
    <dbReference type="NCBI Taxonomy" id="182803"/>
    <lineage>
        <taxon>Eukaryota</taxon>
        <taxon>Metazoa</taxon>
        <taxon>Ecdysozoa</taxon>
        <taxon>Arthropoda</taxon>
        <taxon>Chelicerata</taxon>
        <taxon>Arachnida</taxon>
        <taxon>Araneae</taxon>
        <taxon>Araneomorphae</taxon>
        <taxon>Entelegynae</taxon>
        <taxon>Araneoidea</taxon>
        <taxon>Araneidae</taxon>
        <taxon>Araneus</taxon>
    </lineage>
</organism>
<dbReference type="AlphaFoldDB" id="A0A4Y2K680"/>
<dbReference type="Proteomes" id="UP000499080">
    <property type="component" value="Unassembled WGS sequence"/>
</dbReference>
<dbReference type="EMBL" id="BGPR01004273">
    <property type="protein sequence ID" value="GBM97831.1"/>
    <property type="molecule type" value="Genomic_DNA"/>
</dbReference>
<gene>
    <name evidence="2" type="ORF">AVEN_91077_1</name>
</gene>
<accession>A0A4Y2K680</accession>
<proteinExistence type="predicted"/>
<feature type="compositionally biased region" description="Basic and acidic residues" evidence="1">
    <location>
        <begin position="21"/>
        <end position="34"/>
    </location>
</feature>
<evidence type="ECO:0000256" key="1">
    <source>
        <dbReference type="SAM" id="MobiDB-lite"/>
    </source>
</evidence>
<evidence type="ECO:0000313" key="2">
    <source>
        <dbReference type="EMBL" id="GBM97831.1"/>
    </source>
</evidence>
<feature type="region of interest" description="Disordered" evidence="1">
    <location>
        <begin position="1"/>
        <end position="35"/>
    </location>
</feature>